<keyword evidence="4" id="KW-0186">Copper</keyword>
<dbReference type="AlphaFoldDB" id="A0A2P6NLM4"/>
<keyword evidence="2 4" id="KW-1133">Transmembrane helix</keyword>
<evidence type="ECO:0000313" key="6">
    <source>
        <dbReference type="Proteomes" id="UP000241769"/>
    </source>
</evidence>
<gene>
    <name evidence="5" type="ORF">PROFUN_07515</name>
</gene>
<dbReference type="PANTHER" id="PTHR12483">
    <property type="entry name" value="SOLUTE CARRIER FAMILY 31 COPPER TRANSPORTERS"/>
    <property type="match status" value="1"/>
</dbReference>
<sequence>MKMYFHFGYAEYILFSGLVPQSPQQFICSCAVLFILSSSHQFLKHTLEIRQGAWLKKIQKGKRSDIKEELMCATLKFIEIILGLCLMLLLMTFNVGIIFSILLGGCTWHIIFQPFVSEEKKSKKNKLRMSGINELATSRRESPTGPPSPLLSVYTERLGKLPSRTSTADRIEL</sequence>
<dbReference type="PROSITE" id="PS51257">
    <property type="entry name" value="PROKAR_LIPOPROTEIN"/>
    <property type="match status" value="1"/>
</dbReference>
<comment type="caution">
    <text evidence="5">The sequence shown here is derived from an EMBL/GenBank/DDBJ whole genome shotgun (WGS) entry which is preliminary data.</text>
</comment>
<dbReference type="OrthoDB" id="161814at2759"/>
<feature type="transmembrane region" description="Helical" evidence="4">
    <location>
        <begin position="70"/>
        <end position="91"/>
    </location>
</feature>
<evidence type="ECO:0000256" key="3">
    <source>
        <dbReference type="ARBA" id="ARBA00023136"/>
    </source>
</evidence>
<keyword evidence="3 4" id="KW-0472">Membrane</keyword>
<dbReference type="InParanoid" id="A0A2P6NLM4"/>
<keyword evidence="4" id="KW-0813">Transport</keyword>
<dbReference type="FunCoup" id="A0A2P6NLM4">
    <property type="interactions" value="11"/>
</dbReference>
<evidence type="ECO:0000256" key="1">
    <source>
        <dbReference type="ARBA" id="ARBA00022692"/>
    </source>
</evidence>
<keyword evidence="4" id="KW-0187">Copper transport</keyword>
<accession>A0A2P6NLM4</accession>
<dbReference type="GO" id="GO:0005375">
    <property type="term" value="F:copper ion transmembrane transporter activity"/>
    <property type="evidence" value="ECO:0007669"/>
    <property type="project" value="UniProtKB-UniRule"/>
</dbReference>
<dbReference type="GO" id="GO:0016020">
    <property type="term" value="C:membrane"/>
    <property type="evidence" value="ECO:0007669"/>
    <property type="project" value="UniProtKB-SubCell"/>
</dbReference>
<evidence type="ECO:0000256" key="4">
    <source>
        <dbReference type="RuleBase" id="RU367022"/>
    </source>
</evidence>
<dbReference type="InterPro" id="IPR007274">
    <property type="entry name" value="Cop_transporter"/>
</dbReference>
<dbReference type="Pfam" id="PF04145">
    <property type="entry name" value="Ctr"/>
    <property type="match status" value="2"/>
</dbReference>
<organism evidence="5 6">
    <name type="scientific">Planoprotostelium fungivorum</name>
    <dbReference type="NCBI Taxonomy" id="1890364"/>
    <lineage>
        <taxon>Eukaryota</taxon>
        <taxon>Amoebozoa</taxon>
        <taxon>Evosea</taxon>
        <taxon>Variosea</taxon>
        <taxon>Cavosteliida</taxon>
        <taxon>Cavosteliaceae</taxon>
        <taxon>Planoprotostelium</taxon>
    </lineage>
</organism>
<reference evidence="5 6" key="1">
    <citation type="journal article" date="2018" name="Genome Biol. Evol.">
        <title>Multiple Roots of Fruiting Body Formation in Amoebozoa.</title>
        <authorList>
            <person name="Hillmann F."/>
            <person name="Forbes G."/>
            <person name="Novohradska S."/>
            <person name="Ferling I."/>
            <person name="Riege K."/>
            <person name="Groth M."/>
            <person name="Westermann M."/>
            <person name="Marz M."/>
            <person name="Spaller T."/>
            <person name="Winckler T."/>
            <person name="Schaap P."/>
            <person name="Glockner G."/>
        </authorList>
    </citation>
    <scope>NUCLEOTIDE SEQUENCE [LARGE SCALE GENOMIC DNA]</scope>
    <source>
        <strain evidence="5 6">Jena</strain>
    </source>
</reference>
<name>A0A2P6NLM4_9EUKA</name>
<keyword evidence="1 4" id="KW-0812">Transmembrane</keyword>
<keyword evidence="4" id="KW-0406">Ion transport</keyword>
<protein>
    <recommendedName>
        <fullName evidence="4">Copper transport protein</fullName>
    </recommendedName>
</protein>
<keyword evidence="6" id="KW-1185">Reference proteome</keyword>
<comment type="subcellular location">
    <subcellularLocation>
        <location evidence="4">Membrane</location>
        <topology evidence="4">Multi-pass membrane protein</topology>
    </subcellularLocation>
</comment>
<evidence type="ECO:0000313" key="5">
    <source>
        <dbReference type="EMBL" id="PRP84861.1"/>
    </source>
</evidence>
<comment type="similarity">
    <text evidence="4">Belongs to the copper transporter (Ctr) (TC 1.A.56) family. SLC31A subfamily.</text>
</comment>
<dbReference type="EMBL" id="MDYQ01000055">
    <property type="protein sequence ID" value="PRP84861.1"/>
    <property type="molecule type" value="Genomic_DNA"/>
</dbReference>
<dbReference type="Proteomes" id="UP000241769">
    <property type="component" value="Unassembled WGS sequence"/>
</dbReference>
<proteinExistence type="inferred from homology"/>
<evidence type="ECO:0000256" key="2">
    <source>
        <dbReference type="ARBA" id="ARBA00022989"/>
    </source>
</evidence>